<accession>A0AAV7I8W3</accession>
<comment type="caution">
    <text evidence="1">The sequence shown here is derived from an EMBL/GenBank/DDBJ whole genome shotgun (WGS) entry which is preliminary data.</text>
</comment>
<keyword evidence="2" id="KW-1185">Reference proteome</keyword>
<evidence type="ECO:0000313" key="1">
    <source>
        <dbReference type="EMBL" id="KAH0547117.1"/>
    </source>
</evidence>
<gene>
    <name evidence="1" type="ORF">KQX54_017160</name>
</gene>
<proteinExistence type="predicted"/>
<organism evidence="1 2">
    <name type="scientific">Cotesia glomerata</name>
    <name type="common">Lepidopteran parasitic wasp</name>
    <name type="synonym">Apanteles glomeratus</name>
    <dbReference type="NCBI Taxonomy" id="32391"/>
    <lineage>
        <taxon>Eukaryota</taxon>
        <taxon>Metazoa</taxon>
        <taxon>Ecdysozoa</taxon>
        <taxon>Arthropoda</taxon>
        <taxon>Hexapoda</taxon>
        <taxon>Insecta</taxon>
        <taxon>Pterygota</taxon>
        <taxon>Neoptera</taxon>
        <taxon>Endopterygota</taxon>
        <taxon>Hymenoptera</taxon>
        <taxon>Apocrita</taxon>
        <taxon>Ichneumonoidea</taxon>
        <taxon>Braconidae</taxon>
        <taxon>Microgastrinae</taxon>
        <taxon>Cotesia</taxon>
    </lineage>
</organism>
<sequence>MPIRIHTILCLVPREWLRFDMDSLEILVSKVIAEHDQTSKKYITYSVRIEGISSRLRYHNGHPWMQRVDDDDRAPKLTEYYGFFVPYPHCTEFMWFKTLHQRVHQRVQRVHQRDLFKLYNDELLEQSHHA</sequence>
<name>A0AAV7I8W3_COTGL</name>
<dbReference type="AlphaFoldDB" id="A0AAV7I8W3"/>
<dbReference type="EMBL" id="JAHXZJ010002237">
    <property type="protein sequence ID" value="KAH0547117.1"/>
    <property type="molecule type" value="Genomic_DNA"/>
</dbReference>
<protein>
    <submittedName>
        <fullName evidence="1">Uncharacterized protein</fullName>
    </submittedName>
</protein>
<reference evidence="1 2" key="1">
    <citation type="journal article" date="2021" name="J. Hered.">
        <title>A chromosome-level genome assembly of the parasitoid wasp, Cotesia glomerata (Hymenoptera: Braconidae).</title>
        <authorList>
            <person name="Pinto B.J."/>
            <person name="Weis J.J."/>
            <person name="Gamble T."/>
            <person name="Ode P.J."/>
            <person name="Paul R."/>
            <person name="Zaspel J.M."/>
        </authorList>
    </citation>
    <scope>NUCLEOTIDE SEQUENCE [LARGE SCALE GENOMIC DNA]</scope>
    <source>
        <strain evidence="1">CgM1</strain>
    </source>
</reference>
<evidence type="ECO:0000313" key="2">
    <source>
        <dbReference type="Proteomes" id="UP000826195"/>
    </source>
</evidence>
<dbReference type="Proteomes" id="UP000826195">
    <property type="component" value="Unassembled WGS sequence"/>
</dbReference>